<feature type="signal peptide" evidence="1">
    <location>
        <begin position="1"/>
        <end position="26"/>
    </location>
</feature>
<proteinExistence type="predicted"/>
<name>A0ABM7XB80_9BACT</name>
<organism evidence="2 3">
    <name type="scientific">Anaeromyxobacter paludicola</name>
    <dbReference type="NCBI Taxonomy" id="2918171"/>
    <lineage>
        <taxon>Bacteria</taxon>
        <taxon>Pseudomonadati</taxon>
        <taxon>Myxococcota</taxon>
        <taxon>Myxococcia</taxon>
        <taxon>Myxococcales</taxon>
        <taxon>Cystobacterineae</taxon>
        <taxon>Anaeromyxobacteraceae</taxon>
        <taxon>Anaeromyxobacter</taxon>
    </lineage>
</organism>
<evidence type="ECO:0008006" key="4">
    <source>
        <dbReference type="Google" id="ProtNLM"/>
    </source>
</evidence>
<dbReference type="Proteomes" id="UP001162734">
    <property type="component" value="Chromosome"/>
</dbReference>
<protein>
    <recommendedName>
        <fullName evidence="4">Tfp pilus assembly protein tip-associated adhesin PilY1-like protein</fullName>
    </recommendedName>
</protein>
<feature type="chain" id="PRO_5046140701" description="Tfp pilus assembly protein tip-associated adhesin PilY1-like protein" evidence="1">
    <location>
        <begin position="27"/>
        <end position="1632"/>
    </location>
</feature>
<keyword evidence="1" id="KW-0732">Signal</keyword>
<dbReference type="EMBL" id="AP025592">
    <property type="protein sequence ID" value="BDG09096.1"/>
    <property type="molecule type" value="Genomic_DNA"/>
</dbReference>
<keyword evidence="3" id="KW-1185">Reference proteome</keyword>
<evidence type="ECO:0000313" key="3">
    <source>
        <dbReference type="Proteomes" id="UP001162734"/>
    </source>
</evidence>
<accession>A0ABM7XB80</accession>
<dbReference type="RefSeq" id="WP_248340739.1">
    <property type="nucleotide sequence ID" value="NZ_AP025592.1"/>
</dbReference>
<reference evidence="3" key="1">
    <citation type="journal article" date="2022" name="Int. J. Syst. Evol. Microbiol.">
        <title>Anaeromyxobacter oryzae sp. nov., Anaeromyxobacter diazotrophicus sp. nov. and Anaeromyxobacter paludicola sp. nov., isolated from paddy soils.</title>
        <authorList>
            <person name="Itoh H."/>
            <person name="Xu Z."/>
            <person name="Mise K."/>
            <person name="Masuda Y."/>
            <person name="Ushijima N."/>
            <person name="Hayakawa C."/>
            <person name="Shiratori Y."/>
            <person name="Senoo K."/>
        </authorList>
    </citation>
    <scope>NUCLEOTIDE SEQUENCE [LARGE SCALE GENOMIC DNA]</scope>
    <source>
        <strain evidence="3">Red630</strain>
    </source>
</reference>
<evidence type="ECO:0000256" key="1">
    <source>
        <dbReference type="SAM" id="SignalP"/>
    </source>
</evidence>
<sequence>MRISSRPLRNLAFLLACCLAPFASDAVNDVACCNLAASFGTSIFQGGNGDEDFFSVPGGSANLMILLDNSSSMLDFPNPLPFPSSWPTSTRGVCSGTALDAYTGLRTQTPYDNGATNGSGNYPLADNPPWSLANCKAASTDGGTGTCLFNGASYYRYLSGSDGIGTPAQAWNTSTATEYKKASTACAHAQSPGECAACLDGAGYYLYWNAAYGSNDAAFRGDFVNAYPPKFVIARKVVKNLAMFDDNNPSQLDTLRIGLTIFNPNNALSKTVGTSLGSYDGGQLVVPLGPSCDAYPAQYADMQAPRQVLINAINDPTKVMFYNAGTNGIGTPLAEALFNVGQYFSTSGATGPYQTLFGSSWVNPSFDESASGTVGASAATWTGSRTNQHSICWSCQQSSVVIITDGEPMGDDNLPSSSASSAHSAFSVNGKGDFRKWDYTALRCDHDCGTDLSNGAPNLLHKVAAFLYQTDLRSDAEAMTLNGVSVGAQTGQQNVDTYTISFGISGTPATSPAIDLLTSAADATHGHGFFSNTSNDAELEQALADAAGDIVARATSFSVSNTTPLQTSQNAQLFLARFRPSTAADWEGHLYRFRLWNEVAEGCDAGKSTAAQTPAACVTAGGGTKLLNPNLNGDEAGGKAICGAVFILDGDCDPVLEDASGEFMKSSFLGSQLVAGTTPARPVWDAGRMLSDPVAAAAAPRDPDGGTPYRSARWGASSADRRRIYTVTDSDGDGLLTAADQLIELDEDHVATLLPLLALDAGYCTTLYKRMGVLGLPGWSATDLTQCAKQVVNFVRGWDVLDEDGDNCGGPGFPGNDTSCPSTSAPGTGAYAGHKLGAERDRTADARSTPQFWKLGDVFHSSPAVVNPPASELLCDLGLDNQCLATLHSPKSLTTEVQTPADWDVNGNGRIDPGEDAFEQYRRDNSRRVRLVLVGANDGMLHAFDGGSPDLSRAPDWLGNYPYTDGSGAELWAFVPPDLLPKLKNALLSHDYFVDGNTMVRDVWVDGTSGGAKDGRKQPGEFHTLAVLSERAGGSEYVALDVTSPRSPRFLWMYPQPCTIDVSMMGQSWSGFAPRPPPIGPVKLAVAKKGPQDPTGRGFEERWIVMLNGGYDPSLTKGRGVWMIDAWTGQLVWKFTNDELQANVNSSGGMWPVPGGVALLDIGAASQARVDSDGFFDTATWGDVGGQLYVARFQSPGVLSNGVVGNWTAARAFEEQRQGNDAQNVAGRSEFYYMPANTVDPATGFLHSYLGSGNRERMLQVGAGCGPDDVFGCFQGGCNTDVSTDYDYGSCTVSVKAHSNNGVIKQDRSSSTCPTSGPVSCDQLSVKVKLQTVCNGWKPSGGGVGASMSCDAHGACGSVVKVRKGNDVPTKKLAASTTHSRFYGIWSYGGARSFDGGTGATAAWTSAVTFDRNRLTDVAYGGTCLGTAGGTCSLVDATYASVSSAGAVTCGAAGPASCTAGSYDAGWMYEYGRVAACQLQGGCADTKDWLDEKTGSGATVLAGCVNWNSFRPMGSAISSTSPCQTNAGTPRNYTYLSDYLTGAPSTTCGQVGASAITRASTRPTIAPPLDPTQMVALGANRQVTYSTAQIEPGSPPQSQQVGTTSELGQTIYWLEVPRELHACRHADASQCE</sequence>
<gene>
    <name evidence="2" type="ORF">AMPC_22090</name>
</gene>
<evidence type="ECO:0000313" key="2">
    <source>
        <dbReference type="EMBL" id="BDG09096.1"/>
    </source>
</evidence>